<evidence type="ECO:0000313" key="7">
    <source>
        <dbReference type="EMBL" id="AWB84826.1"/>
    </source>
</evidence>
<keyword evidence="5" id="KW-0326">Glycosidase</keyword>
<gene>
    <name evidence="7" type="ORF">C3E79_10355</name>
</gene>
<evidence type="ECO:0000256" key="2">
    <source>
        <dbReference type="ARBA" id="ARBA00005336"/>
    </source>
</evidence>
<feature type="domain" description="Glycoside hydrolase family 3 N-terminal" evidence="6">
    <location>
        <begin position="86"/>
        <end position="403"/>
    </location>
</feature>
<evidence type="ECO:0000256" key="3">
    <source>
        <dbReference type="ARBA" id="ARBA00012663"/>
    </source>
</evidence>
<dbReference type="Pfam" id="PF00933">
    <property type="entry name" value="Glyco_hydro_3"/>
    <property type="match status" value="1"/>
</dbReference>
<comment type="catalytic activity">
    <reaction evidence="1">
        <text>Hydrolysis of terminal non-reducing N-acetyl-D-hexosamine residues in N-acetyl-beta-D-hexosaminides.</text>
        <dbReference type="EC" id="3.2.1.52"/>
    </reaction>
</comment>
<dbReference type="GO" id="GO:0004563">
    <property type="term" value="F:beta-N-acetylhexosaminidase activity"/>
    <property type="evidence" value="ECO:0007669"/>
    <property type="project" value="UniProtKB-EC"/>
</dbReference>
<dbReference type="GO" id="GO:0005975">
    <property type="term" value="P:carbohydrate metabolic process"/>
    <property type="evidence" value="ECO:0007669"/>
    <property type="project" value="InterPro"/>
</dbReference>
<proteinExistence type="inferred from homology"/>
<dbReference type="PANTHER" id="PTHR30480:SF13">
    <property type="entry name" value="BETA-HEXOSAMINIDASE"/>
    <property type="match status" value="1"/>
</dbReference>
<keyword evidence="8" id="KW-1185">Reference proteome</keyword>
<name>A0A2S0WGH1_9CORY</name>
<dbReference type="OrthoDB" id="9805821at2"/>
<dbReference type="KEGG" id="clia:C3E79_10355"/>
<dbReference type="PANTHER" id="PTHR30480">
    <property type="entry name" value="BETA-HEXOSAMINIDASE-RELATED"/>
    <property type="match status" value="1"/>
</dbReference>
<dbReference type="EC" id="3.2.1.52" evidence="3"/>
<dbReference type="InterPro" id="IPR001764">
    <property type="entry name" value="Glyco_hydro_3_N"/>
</dbReference>
<evidence type="ECO:0000256" key="1">
    <source>
        <dbReference type="ARBA" id="ARBA00001231"/>
    </source>
</evidence>
<reference evidence="8" key="1">
    <citation type="submission" date="2018-01" db="EMBL/GenBank/DDBJ databases">
        <authorList>
            <person name="Li J."/>
        </authorList>
    </citation>
    <scope>NUCLEOTIDE SEQUENCE [LARGE SCALE GENOMIC DNA]</scope>
    <source>
        <strain evidence="8">2184</strain>
    </source>
</reference>
<dbReference type="EMBL" id="CP026948">
    <property type="protein sequence ID" value="AWB84826.1"/>
    <property type="molecule type" value="Genomic_DNA"/>
</dbReference>
<evidence type="ECO:0000313" key="8">
    <source>
        <dbReference type="Proteomes" id="UP000244754"/>
    </source>
</evidence>
<dbReference type="InterPro" id="IPR017853">
    <property type="entry name" value="GH"/>
</dbReference>
<sequence length="410" mass="42506">MGQILAGWSAQGQCRGIVGTVFGKNARPAVAAGLLVCPLAAVGCAGVAEGPEVATSTLTVTRTHTTTAPPPVPPAPSAADRVPEDLRQKVASLMVVGVSNYDQARFALDQGVGGLIIPSWADPALLTEEGRNINALRAEYGRPFSVAVDFEGGRVQRHTQVFGEWMPPRGLAHQPDGVIRGTGYDIGRSLRAHGVNVDYAPLLDLDVASLDIVGDRSFGTDPGEVARVAGLFAQGLVDAGVTPTFKHFPGHGRASGDTHLALAVTPVLADLEALDMLPYATVLRRHPGASVMMGHVIVPGLGGGDVPSSLNPEAYRILREGDYPGGVPFDGVIVTDDLSGMRGITDYRPTPDAVRDAIASGADQALWSSGADIPLIIDGVTAAVLAGAIPAERIDAAAERTQRQLIAVGL</sequence>
<dbReference type="SUPFAM" id="SSF51445">
    <property type="entry name" value="(Trans)glycosidases"/>
    <property type="match status" value="1"/>
</dbReference>
<accession>A0A2S0WGH1</accession>
<evidence type="ECO:0000259" key="6">
    <source>
        <dbReference type="Pfam" id="PF00933"/>
    </source>
</evidence>
<evidence type="ECO:0000256" key="4">
    <source>
        <dbReference type="ARBA" id="ARBA00022801"/>
    </source>
</evidence>
<protein>
    <recommendedName>
        <fullName evidence="3">beta-N-acetylhexosaminidase</fullName>
        <ecNumber evidence="3">3.2.1.52</ecNumber>
    </recommendedName>
</protein>
<dbReference type="InterPro" id="IPR036962">
    <property type="entry name" value="Glyco_hydro_3_N_sf"/>
</dbReference>
<organism evidence="7 8">
    <name type="scientific">Corynebacterium liangguodongii</name>
    <dbReference type="NCBI Taxonomy" id="2079535"/>
    <lineage>
        <taxon>Bacteria</taxon>
        <taxon>Bacillati</taxon>
        <taxon>Actinomycetota</taxon>
        <taxon>Actinomycetes</taxon>
        <taxon>Mycobacteriales</taxon>
        <taxon>Corynebacteriaceae</taxon>
        <taxon>Corynebacterium</taxon>
    </lineage>
</organism>
<dbReference type="InterPro" id="IPR050226">
    <property type="entry name" value="NagZ_Beta-hexosaminidase"/>
</dbReference>
<dbReference type="Gene3D" id="3.20.20.300">
    <property type="entry name" value="Glycoside hydrolase, family 3, N-terminal domain"/>
    <property type="match status" value="1"/>
</dbReference>
<dbReference type="Proteomes" id="UP000244754">
    <property type="component" value="Chromosome"/>
</dbReference>
<dbReference type="AlphaFoldDB" id="A0A2S0WGH1"/>
<dbReference type="GO" id="GO:0009254">
    <property type="term" value="P:peptidoglycan turnover"/>
    <property type="evidence" value="ECO:0007669"/>
    <property type="project" value="TreeGrafter"/>
</dbReference>
<keyword evidence="4" id="KW-0378">Hydrolase</keyword>
<comment type="similarity">
    <text evidence="2">Belongs to the glycosyl hydrolase 3 family.</text>
</comment>
<evidence type="ECO:0000256" key="5">
    <source>
        <dbReference type="ARBA" id="ARBA00023295"/>
    </source>
</evidence>